<proteinExistence type="predicted"/>
<accession>A0A8S5NQQ8</accession>
<feature type="compositionally biased region" description="Acidic residues" evidence="1">
    <location>
        <begin position="121"/>
        <end position="151"/>
    </location>
</feature>
<name>A0A8S5NQQ8_9CAUD</name>
<evidence type="ECO:0000256" key="1">
    <source>
        <dbReference type="SAM" id="MobiDB-lite"/>
    </source>
</evidence>
<feature type="region of interest" description="Disordered" evidence="1">
    <location>
        <begin position="111"/>
        <end position="151"/>
    </location>
</feature>
<evidence type="ECO:0000313" key="2">
    <source>
        <dbReference type="EMBL" id="DAD96695.1"/>
    </source>
</evidence>
<protein>
    <submittedName>
        <fullName evidence="2">Uncharacterized protein</fullName>
    </submittedName>
</protein>
<dbReference type="EMBL" id="BK015222">
    <property type="protein sequence ID" value="DAD96695.1"/>
    <property type="molecule type" value="Genomic_DNA"/>
</dbReference>
<reference evidence="2" key="1">
    <citation type="journal article" date="2021" name="Proc. Natl. Acad. Sci. U.S.A.">
        <title>A Catalog of Tens of Thousands of Viruses from Human Metagenomes Reveals Hidden Associations with Chronic Diseases.</title>
        <authorList>
            <person name="Tisza M.J."/>
            <person name="Buck C.B."/>
        </authorList>
    </citation>
    <scope>NUCLEOTIDE SEQUENCE</scope>
    <source>
        <strain evidence="2">Ct0YK8</strain>
    </source>
</reference>
<organism evidence="2">
    <name type="scientific">Caudovirales sp. ct0YK8</name>
    <dbReference type="NCBI Taxonomy" id="2826764"/>
    <lineage>
        <taxon>Viruses</taxon>
        <taxon>Duplodnaviria</taxon>
        <taxon>Heunggongvirae</taxon>
        <taxon>Uroviricota</taxon>
        <taxon>Caudoviricetes</taxon>
    </lineage>
</organism>
<sequence>MDYEQMEIDITLESDRDLKENMQATAKFALGQIMEYQHPTKVKAAEGYASLQGKMKSTKTDMDDLLKLLPNGDGDVLNVIGSLYNSAVEVAVESIKLAAQAQRIMDDLYYGESGKPTPMEEYMDEQEAGASEDDGFEEADNNKEDAEEMEE</sequence>